<reference evidence="5" key="1">
    <citation type="submission" date="2022-07" db="EMBL/GenBank/DDBJ databases">
        <title>Phylogenomic reconstructions and comparative analyses of Kickxellomycotina fungi.</title>
        <authorList>
            <person name="Reynolds N.K."/>
            <person name="Stajich J.E."/>
            <person name="Barry K."/>
            <person name="Grigoriev I.V."/>
            <person name="Crous P."/>
            <person name="Smith M.E."/>
        </authorList>
    </citation>
    <scope>NUCLEOTIDE SEQUENCE</scope>
    <source>
        <strain evidence="5">NRRL 3115</strain>
    </source>
</reference>
<dbReference type="InterPro" id="IPR026569">
    <property type="entry name" value="Ribosomal_bL28"/>
</dbReference>
<evidence type="ECO:0000256" key="4">
    <source>
        <dbReference type="ARBA" id="ARBA00035269"/>
    </source>
</evidence>
<dbReference type="PANTHER" id="PTHR13528:SF2">
    <property type="entry name" value="LARGE RIBOSOMAL SUBUNIT PROTEIN BL28M"/>
    <property type="match status" value="1"/>
</dbReference>
<keyword evidence="2" id="KW-0689">Ribosomal protein</keyword>
<dbReference type="GO" id="GO:0005762">
    <property type="term" value="C:mitochondrial large ribosomal subunit"/>
    <property type="evidence" value="ECO:0007669"/>
    <property type="project" value="TreeGrafter"/>
</dbReference>
<evidence type="ECO:0000256" key="3">
    <source>
        <dbReference type="ARBA" id="ARBA00023274"/>
    </source>
</evidence>
<dbReference type="Pfam" id="PF00830">
    <property type="entry name" value="Ribosomal_L28"/>
    <property type="match status" value="1"/>
</dbReference>
<dbReference type="OrthoDB" id="361870at2759"/>
<protein>
    <recommendedName>
        <fullName evidence="4">Large ribosomal subunit protein bL28m</fullName>
    </recommendedName>
</protein>
<keyword evidence="3" id="KW-0687">Ribonucleoprotein</keyword>
<organism evidence="5 6">
    <name type="scientific">Coemansia spiralis</name>
    <dbReference type="NCBI Taxonomy" id="417178"/>
    <lineage>
        <taxon>Eukaryota</taxon>
        <taxon>Fungi</taxon>
        <taxon>Fungi incertae sedis</taxon>
        <taxon>Zoopagomycota</taxon>
        <taxon>Kickxellomycotina</taxon>
        <taxon>Kickxellomycetes</taxon>
        <taxon>Kickxellales</taxon>
        <taxon>Kickxellaceae</taxon>
        <taxon>Coemansia</taxon>
    </lineage>
</organism>
<dbReference type="EMBL" id="JANBTW010000012">
    <property type="protein sequence ID" value="KAJ2679454.1"/>
    <property type="molecule type" value="Genomic_DNA"/>
</dbReference>
<name>A0A9W8GC37_9FUNG</name>
<dbReference type="Gene3D" id="2.30.170.40">
    <property type="entry name" value="Ribosomal protein L28/L24"/>
    <property type="match status" value="1"/>
</dbReference>
<dbReference type="Proteomes" id="UP001151518">
    <property type="component" value="Unassembled WGS sequence"/>
</dbReference>
<dbReference type="PANTHER" id="PTHR13528">
    <property type="entry name" value="39S RIBOSOMAL PROTEIN L28, MITOCHONDRIAL"/>
    <property type="match status" value="1"/>
</dbReference>
<dbReference type="GO" id="GO:0003735">
    <property type="term" value="F:structural constituent of ribosome"/>
    <property type="evidence" value="ECO:0007669"/>
    <property type="project" value="InterPro"/>
</dbReference>
<comment type="caution">
    <text evidence="5">The sequence shown here is derived from an EMBL/GenBank/DDBJ whole genome shotgun (WGS) entry which is preliminary data.</text>
</comment>
<dbReference type="SUPFAM" id="SSF143800">
    <property type="entry name" value="L28p-like"/>
    <property type="match status" value="1"/>
</dbReference>
<sequence length="126" mass="14702">MFGQNLVKILRAPTTRFYRLHKDGLFGNVKIQHGNNKPKSLHKTRRIWLPNIQHVNLYSAVLEENMRIRVTTRVLRTIDKKGGLDNYLLETKDKNIGTQFGIELKQKIKNALEQKKPTEQQQQPSV</sequence>
<comment type="similarity">
    <text evidence="1">Belongs to the bacterial ribosomal protein bL28 family.</text>
</comment>
<evidence type="ECO:0000313" key="6">
    <source>
        <dbReference type="Proteomes" id="UP001151518"/>
    </source>
</evidence>
<dbReference type="InterPro" id="IPR037147">
    <property type="entry name" value="Ribosomal_bL28_sf"/>
</dbReference>
<dbReference type="InterPro" id="IPR034704">
    <property type="entry name" value="Ribosomal_bL28/bL31-like_sf"/>
</dbReference>
<evidence type="ECO:0000256" key="1">
    <source>
        <dbReference type="ARBA" id="ARBA00008760"/>
    </source>
</evidence>
<proteinExistence type="inferred from homology"/>
<gene>
    <name evidence="5" type="ORF">GGI25_001589</name>
</gene>
<dbReference type="FunFam" id="2.30.170.40:FF:000003">
    <property type="entry name" value="54S ribosomal protein L24"/>
    <property type="match status" value="1"/>
</dbReference>
<evidence type="ECO:0000313" key="5">
    <source>
        <dbReference type="EMBL" id="KAJ2679454.1"/>
    </source>
</evidence>
<evidence type="ECO:0000256" key="2">
    <source>
        <dbReference type="ARBA" id="ARBA00022980"/>
    </source>
</evidence>
<dbReference type="AlphaFoldDB" id="A0A9W8GC37"/>
<accession>A0A9W8GC37</accession>